<feature type="chain" id="PRO_5017003934" description="LPP20 lipoprotein" evidence="2">
    <location>
        <begin position="20"/>
        <end position="404"/>
    </location>
</feature>
<protein>
    <recommendedName>
        <fullName evidence="5">LPP20 lipoprotein</fullName>
    </recommendedName>
</protein>
<keyword evidence="1" id="KW-0175">Coiled coil</keyword>
<evidence type="ECO:0000313" key="4">
    <source>
        <dbReference type="Proteomes" id="UP000255423"/>
    </source>
</evidence>
<gene>
    <name evidence="3" type="ORF">SAMN05661053_2742</name>
</gene>
<dbReference type="Proteomes" id="UP000255423">
    <property type="component" value="Unassembled WGS sequence"/>
</dbReference>
<keyword evidence="2" id="KW-0732">Signal</keyword>
<accession>A0A380S7W7</accession>
<sequence>MNIKALILCACLAVIPAMAGKIVTYTATSTVSQEEANNTAMAGVAKQIKSQVSATQTLTKYEDINDGKSVLGETYRSKSNVKSNVVLKGVKVTPIKVDKGFKATATLDMDEFTASLQFRLKTLKQDIAKLEKSARKAIDTRVYINAANDLEKAEDKVNEYNFYLLQLADIYPLDDSHRLQHGLPEIENMLIERLSNITITTTTEPNFELTKAEMPSWNVIVKDSIGPVPSFPLVARQSKTLSERRTQKNGIATFKLRNVNFDKGPYVITVEPNFPLEVLKKAGLRNALEVPYRVKLSRCEVKLNCDMIANACNALENALSKKSIFVSPDEESTAPELSVEIENTFRGKLGFISSFDFTISIKGDKVNFFTTAKGVGKNEVDATISAIKKTDFSSLQKQLLPLCK</sequence>
<name>A0A380S7W7_FIBSU</name>
<evidence type="ECO:0000256" key="1">
    <source>
        <dbReference type="SAM" id="Coils"/>
    </source>
</evidence>
<evidence type="ECO:0008006" key="5">
    <source>
        <dbReference type="Google" id="ProtNLM"/>
    </source>
</evidence>
<proteinExistence type="predicted"/>
<evidence type="ECO:0000256" key="2">
    <source>
        <dbReference type="SAM" id="SignalP"/>
    </source>
</evidence>
<evidence type="ECO:0000313" key="3">
    <source>
        <dbReference type="EMBL" id="SUQ25939.1"/>
    </source>
</evidence>
<reference evidence="3 4" key="1">
    <citation type="submission" date="2017-08" db="EMBL/GenBank/DDBJ databases">
        <authorList>
            <person name="de Groot N.N."/>
        </authorList>
    </citation>
    <scope>NUCLEOTIDE SEQUENCE [LARGE SCALE GENOMIC DNA]</scope>
    <source>
        <strain evidence="3 4">HM2</strain>
    </source>
</reference>
<feature type="signal peptide" evidence="2">
    <location>
        <begin position="1"/>
        <end position="19"/>
    </location>
</feature>
<feature type="coiled-coil region" evidence="1">
    <location>
        <begin position="113"/>
        <end position="140"/>
    </location>
</feature>
<organism evidence="3 4">
    <name type="scientific">Fibrobacter succinogenes</name>
    <name type="common">Bacteroides succinogenes</name>
    <dbReference type="NCBI Taxonomy" id="833"/>
    <lineage>
        <taxon>Bacteria</taxon>
        <taxon>Pseudomonadati</taxon>
        <taxon>Fibrobacterota</taxon>
        <taxon>Fibrobacteria</taxon>
        <taxon>Fibrobacterales</taxon>
        <taxon>Fibrobacteraceae</taxon>
        <taxon>Fibrobacter</taxon>
    </lineage>
</organism>
<dbReference type="EMBL" id="UHJL01000005">
    <property type="protein sequence ID" value="SUQ25939.1"/>
    <property type="molecule type" value="Genomic_DNA"/>
</dbReference>
<dbReference type="RefSeq" id="WP_109573566.1">
    <property type="nucleotide sequence ID" value="NZ_UHJL01000005.1"/>
</dbReference>
<dbReference type="AlphaFoldDB" id="A0A380S7W7"/>